<protein>
    <submittedName>
        <fullName evidence="3">AprI/Inh family metalloprotease inhibitor</fullName>
    </submittedName>
</protein>
<dbReference type="InterPro" id="IPR021140">
    <property type="entry name" value="Inh/Omp19"/>
</dbReference>
<dbReference type="Pfam" id="PF02974">
    <property type="entry name" value="Inh"/>
    <property type="match status" value="1"/>
</dbReference>
<dbReference type="RefSeq" id="WP_302078696.1">
    <property type="nucleotide sequence ID" value="NZ_JAUKWQ010000008.1"/>
</dbReference>
<accession>A0ABT8T129</accession>
<gene>
    <name evidence="3" type="ORF">Q2T52_20425</name>
</gene>
<keyword evidence="3" id="KW-0483">Metalloprotease inhibitor</keyword>
<dbReference type="EMBL" id="JAUKWQ010000008">
    <property type="protein sequence ID" value="MDO1584460.1"/>
    <property type="molecule type" value="Genomic_DNA"/>
</dbReference>
<reference evidence="3" key="2">
    <citation type="submission" date="2023-07" db="EMBL/GenBank/DDBJ databases">
        <authorList>
            <person name="Sun H."/>
        </authorList>
    </citation>
    <scope>NUCLEOTIDE SEQUENCE</scope>
    <source>
        <strain evidence="3">05753</strain>
    </source>
</reference>
<evidence type="ECO:0000256" key="1">
    <source>
        <dbReference type="SAM" id="SignalP"/>
    </source>
</evidence>
<sequence length="247" mass="27221">MLPHLRRPAAALVLVLSTALPALAQNFANDYVGAWSIDTGGMMGRCVLRLSADSMMGKLRASTEGCLGQLAFVNSWNADDQGVTLEGMGRQLATLEPSRGNLAGRAADGSLFTARPMDGQRVGRRWDNPPPVAGGFTPPWEGDRQENCYLRADTGRCAEPSDMRPPSRYPAQVRAAYDLNIRRAVDMSSPVIAQVAQGQCFIVNWCRDSRWGVRCQVRMDDRGHVGYTVKYYNQDGRDYLGFANQCR</sequence>
<evidence type="ECO:0000313" key="3">
    <source>
        <dbReference type="EMBL" id="MDO1584460.1"/>
    </source>
</evidence>
<dbReference type="GO" id="GO:0030414">
    <property type="term" value="F:peptidase inhibitor activity"/>
    <property type="evidence" value="ECO:0007669"/>
    <property type="project" value="UniProtKB-KW"/>
</dbReference>
<organism evidence="3 4">
    <name type="scientific">Rhizobium oryzicola</name>
    <dbReference type="NCBI Taxonomy" id="1232668"/>
    <lineage>
        <taxon>Bacteria</taxon>
        <taxon>Pseudomonadati</taxon>
        <taxon>Pseudomonadota</taxon>
        <taxon>Alphaproteobacteria</taxon>
        <taxon>Hyphomicrobiales</taxon>
        <taxon>Rhizobiaceae</taxon>
        <taxon>Rhizobium/Agrobacterium group</taxon>
        <taxon>Rhizobium</taxon>
    </lineage>
</organism>
<dbReference type="Proteomes" id="UP001169006">
    <property type="component" value="Unassembled WGS sequence"/>
</dbReference>
<comment type="caution">
    <text evidence="3">The sequence shown here is derived from an EMBL/GenBank/DDBJ whole genome shotgun (WGS) entry which is preliminary data.</text>
</comment>
<keyword evidence="3" id="KW-0481">Metalloenzyme inhibitor</keyword>
<evidence type="ECO:0000313" key="4">
    <source>
        <dbReference type="Proteomes" id="UP001169006"/>
    </source>
</evidence>
<feature type="domain" description="Alkaline proteinase inhibitor/ Outer membrane lipoprotein Omp19" evidence="2">
    <location>
        <begin position="29"/>
        <end position="110"/>
    </location>
</feature>
<proteinExistence type="predicted"/>
<keyword evidence="3" id="KW-0646">Protease inhibitor</keyword>
<feature type="chain" id="PRO_5045055198" evidence="1">
    <location>
        <begin position="25"/>
        <end position="247"/>
    </location>
</feature>
<feature type="signal peptide" evidence="1">
    <location>
        <begin position="1"/>
        <end position="24"/>
    </location>
</feature>
<keyword evidence="4" id="KW-1185">Reference proteome</keyword>
<reference evidence="3" key="1">
    <citation type="journal article" date="2015" name="Int. J. Syst. Evol. Microbiol.">
        <title>Rhizobium oryzicola sp. nov., potential plant-growth-promoting endophytic bacteria isolated from rice roots.</title>
        <authorList>
            <person name="Zhang X.X."/>
            <person name="Gao J.S."/>
            <person name="Cao Y.H."/>
            <person name="Sheirdil R.A."/>
            <person name="Wang X.C."/>
            <person name="Zhang L."/>
        </authorList>
    </citation>
    <scope>NUCLEOTIDE SEQUENCE</scope>
    <source>
        <strain evidence="3">05753</strain>
    </source>
</reference>
<evidence type="ECO:0000259" key="2">
    <source>
        <dbReference type="Pfam" id="PF02974"/>
    </source>
</evidence>
<keyword evidence="1" id="KW-0732">Signal</keyword>
<name>A0ABT8T129_9HYPH</name>